<keyword evidence="6 11" id="KW-0798">TonB box</keyword>
<dbReference type="PROSITE" id="PS52016">
    <property type="entry name" value="TONB_DEPENDENT_REC_3"/>
    <property type="match status" value="1"/>
</dbReference>
<evidence type="ECO:0000259" key="13">
    <source>
        <dbReference type="Pfam" id="PF07715"/>
    </source>
</evidence>
<keyword evidence="3 10" id="KW-1134">Transmembrane beta strand</keyword>
<comment type="similarity">
    <text evidence="10 11">Belongs to the TonB-dependent receptor family.</text>
</comment>
<keyword evidence="8 14" id="KW-0675">Receptor</keyword>
<dbReference type="InterPro" id="IPR039426">
    <property type="entry name" value="TonB-dep_rcpt-like"/>
</dbReference>
<evidence type="ECO:0000256" key="1">
    <source>
        <dbReference type="ARBA" id="ARBA00004571"/>
    </source>
</evidence>
<evidence type="ECO:0000313" key="15">
    <source>
        <dbReference type="Proteomes" id="UP000817854"/>
    </source>
</evidence>
<dbReference type="Pfam" id="PF07715">
    <property type="entry name" value="Plug"/>
    <property type="match status" value="1"/>
</dbReference>
<proteinExistence type="inferred from homology"/>
<evidence type="ECO:0000256" key="8">
    <source>
        <dbReference type="ARBA" id="ARBA00023170"/>
    </source>
</evidence>
<dbReference type="EMBL" id="VEVQ02000014">
    <property type="protein sequence ID" value="NHN27461.1"/>
    <property type="molecule type" value="Genomic_DNA"/>
</dbReference>
<dbReference type="PANTHER" id="PTHR30069">
    <property type="entry name" value="TONB-DEPENDENT OUTER MEMBRANE RECEPTOR"/>
    <property type="match status" value="1"/>
</dbReference>
<feature type="domain" description="TonB-dependent receptor plug" evidence="13">
    <location>
        <begin position="44"/>
        <end position="151"/>
    </location>
</feature>
<comment type="caution">
    <text evidence="14">The sequence shown here is derived from an EMBL/GenBank/DDBJ whole genome shotgun (WGS) entry which is preliminary data.</text>
</comment>
<evidence type="ECO:0000256" key="6">
    <source>
        <dbReference type="ARBA" id="ARBA00023077"/>
    </source>
</evidence>
<evidence type="ECO:0000256" key="5">
    <source>
        <dbReference type="ARBA" id="ARBA00022729"/>
    </source>
</evidence>
<evidence type="ECO:0000313" key="14">
    <source>
        <dbReference type="EMBL" id="NHN27461.1"/>
    </source>
</evidence>
<reference evidence="15" key="1">
    <citation type="submission" date="2019-05" db="EMBL/GenBank/DDBJ databases">
        <title>Flavobacterium profundi sp. nov., isolated from a deep-sea seamount.</title>
        <authorList>
            <person name="Zhang D.-C."/>
        </authorList>
    </citation>
    <scope>NUCLEOTIDE SEQUENCE [LARGE SCALE GENOMIC DNA]</scope>
    <source>
        <strain evidence="15">EC11</strain>
    </source>
</reference>
<keyword evidence="4 10" id="KW-0812">Transmembrane</keyword>
<reference evidence="14 15" key="3">
    <citation type="submission" date="2020-02" db="EMBL/GenBank/DDBJ databases">
        <title>Flavobacterium profundi sp. nov., isolated from a deep-sea seamount.</title>
        <authorList>
            <person name="Zhang D.-C."/>
        </authorList>
    </citation>
    <scope>NUCLEOTIDE SEQUENCE [LARGE SCALE GENOMIC DNA]</scope>
    <source>
        <strain evidence="14 15">EC11</strain>
    </source>
</reference>
<dbReference type="InterPro" id="IPR037066">
    <property type="entry name" value="Plug_dom_sf"/>
</dbReference>
<keyword evidence="9 10" id="KW-0998">Cell outer membrane</keyword>
<dbReference type="InterPro" id="IPR000531">
    <property type="entry name" value="Beta-barrel_TonB"/>
</dbReference>
<dbReference type="InterPro" id="IPR036942">
    <property type="entry name" value="Beta-barrel_TonB_sf"/>
</dbReference>
<evidence type="ECO:0000256" key="3">
    <source>
        <dbReference type="ARBA" id="ARBA00022452"/>
    </source>
</evidence>
<comment type="subcellular location">
    <subcellularLocation>
        <location evidence="1 10">Cell outer membrane</location>
        <topology evidence="1 10">Multi-pass membrane protein</topology>
    </subcellularLocation>
</comment>
<keyword evidence="7 10" id="KW-0472">Membrane</keyword>
<dbReference type="Pfam" id="PF00593">
    <property type="entry name" value="TonB_dep_Rec_b-barrel"/>
    <property type="match status" value="1"/>
</dbReference>
<organism evidence="14 15">
    <name type="scientific">Flavobacterium jejuense</name>
    <dbReference type="NCBI Taxonomy" id="1544455"/>
    <lineage>
        <taxon>Bacteria</taxon>
        <taxon>Pseudomonadati</taxon>
        <taxon>Bacteroidota</taxon>
        <taxon>Flavobacteriia</taxon>
        <taxon>Flavobacteriales</taxon>
        <taxon>Flavobacteriaceae</taxon>
        <taxon>Flavobacterium</taxon>
    </lineage>
</organism>
<evidence type="ECO:0000256" key="11">
    <source>
        <dbReference type="RuleBase" id="RU003357"/>
    </source>
</evidence>
<keyword evidence="15" id="KW-1185">Reference proteome</keyword>
<keyword evidence="2 10" id="KW-0813">Transport</keyword>
<dbReference type="PANTHER" id="PTHR30069:SF29">
    <property type="entry name" value="HEMOGLOBIN AND HEMOGLOBIN-HAPTOGLOBIN-BINDING PROTEIN 1-RELATED"/>
    <property type="match status" value="1"/>
</dbReference>
<sequence>MKKAFFSCFLLVPIYSFTQILKDSIKTNSLEEVIVTSNKTPKNKTQLPNQVESINNKQIEFQNFQSTAEMLANSGSLFVQKSQQGGGSPVIRGFEASRVLLLVDGFRMNNLIFRAGHLQNVITVDENMLENVDIFYGPTSTLFGSDALGGTVNMTTKNVKFLNETSNKFSGRINTRYGSVNEEKSITFDFNYASKNFASLTLLSYNDFGDLKMGKKKNPHAAFFGERLSYVTTINGIDQQVENNNKYLQKFSGYTQYNALQKLAYKSNSGFKHGVNLQFSTTSNIPRYDRLTDKTASGLKNAEWYYGPQQRILAAYTLEKEKALFESNLLISTAFQSAKESRHNRRFENYNLQNREENVNMYSFSTDLNRKFKKGELFYGFESYFETLKSSGYKQNINTGIIEGIDTRYPNGDNIMFRNDIYISYNEKSTKKTTWTVGGRFGYTTLKSSITDDTFFPLPFSEIKQGNFTYSGSLGIIHNTSKNVALKANISSGFRVPNIDDFGKIFESGDGFIIVPNKDLSPEKTITGDIGLVIQSNNKRFKFENTYFYTRLYDAIVTDNFEYQGQTIINYDGSNSQVLANQNKRKAYITGISTNMRGYIIEDLQFNASFNYTYGRIVEDENENPLDHISPYFGKIGLRYDKKWGQFETYLLYNGKKSSKDYFTNGEDNIQYAPEGGIAAWETYNFKMSFNIIKEATLFAGIENILDIQYRNFASGINAPGRNIYGGLKYAF</sequence>
<evidence type="ECO:0000259" key="12">
    <source>
        <dbReference type="Pfam" id="PF00593"/>
    </source>
</evidence>
<reference evidence="14 15" key="2">
    <citation type="submission" date="2019-05" db="EMBL/GenBank/DDBJ databases">
        <authorList>
            <person name="Lianzixin W."/>
        </authorList>
    </citation>
    <scope>NUCLEOTIDE SEQUENCE [LARGE SCALE GENOMIC DNA]</scope>
    <source>
        <strain evidence="14 15">EC11</strain>
    </source>
</reference>
<dbReference type="InterPro" id="IPR012910">
    <property type="entry name" value="Plug_dom"/>
</dbReference>
<name>A0ABX0IZP5_9FLAO</name>
<keyword evidence="5" id="KW-0732">Signal</keyword>
<dbReference type="Gene3D" id="2.40.170.20">
    <property type="entry name" value="TonB-dependent receptor, beta-barrel domain"/>
    <property type="match status" value="1"/>
</dbReference>
<protein>
    <submittedName>
        <fullName evidence="14">TonB-dependent receptor</fullName>
    </submittedName>
</protein>
<gene>
    <name evidence="14" type="ORF">FIA58_017415</name>
</gene>
<evidence type="ECO:0000256" key="10">
    <source>
        <dbReference type="PROSITE-ProRule" id="PRU01360"/>
    </source>
</evidence>
<evidence type="ECO:0000256" key="7">
    <source>
        <dbReference type="ARBA" id="ARBA00023136"/>
    </source>
</evidence>
<dbReference type="RefSeq" id="WP_140963976.1">
    <property type="nucleotide sequence ID" value="NZ_VEVQ02000014.1"/>
</dbReference>
<evidence type="ECO:0000256" key="9">
    <source>
        <dbReference type="ARBA" id="ARBA00023237"/>
    </source>
</evidence>
<evidence type="ECO:0000256" key="4">
    <source>
        <dbReference type="ARBA" id="ARBA00022692"/>
    </source>
</evidence>
<accession>A0ABX0IZP5</accession>
<evidence type="ECO:0000256" key="2">
    <source>
        <dbReference type="ARBA" id="ARBA00022448"/>
    </source>
</evidence>
<dbReference type="Proteomes" id="UP000817854">
    <property type="component" value="Unassembled WGS sequence"/>
</dbReference>
<feature type="domain" description="TonB-dependent receptor-like beta-barrel" evidence="12">
    <location>
        <begin position="289"/>
        <end position="705"/>
    </location>
</feature>
<dbReference type="SUPFAM" id="SSF56935">
    <property type="entry name" value="Porins"/>
    <property type="match status" value="1"/>
</dbReference>
<dbReference type="Gene3D" id="2.170.130.10">
    <property type="entry name" value="TonB-dependent receptor, plug domain"/>
    <property type="match status" value="1"/>
</dbReference>